<keyword evidence="5" id="KW-0812">Transmembrane</keyword>
<organism evidence="14 15">
    <name type="scientific">Piscinibacter gummiphilus</name>
    <dbReference type="NCBI Taxonomy" id="946333"/>
    <lineage>
        <taxon>Bacteria</taxon>
        <taxon>Pseudomonadati</taxon>
        <taxon>Pseudomonadota</taxon>
        <taxon>Betaproteobacteria</taxon>
        <taxon>Burkholderiales</taxon>
        <taxon>Sphaerotilaceae</taxon>
        <taxon>Piscinibacter</taxon>
    </lineage>
</organism>
<dbReference type="InterPro" id="IPR004961">
    <property type="entry name" value="Lipase_chaperone"/>
</dbReference>
<keyword evidence="9" id="KW-0472">Membrane</keyword>
<name>A0ABZ0D298_9BURK</name>
<evidence type="ECO:0000256" key="12">
    <source>
        <dbReference type="ARBA" id="ARBA00031542"/>
    </source>
</evidence>
<evidence type="ECO:0000256" key="8">
    <source>
        <dbReference type="ARBA" id="ARBA00023098"/>
    </source>
</evidence>
<evidence type="ECO:0000256" key="7">
    <source>
        <dbReference type="ARBA" id="ARBA00022989"/>
    </source>
</evidence>
<keyword evidence="6" id="KW-0442">Lipid degradation</keyword>
<dbReference type="EMBL" id="CP136338">
    <property type="protein sequence ID" value="WOB11365.1"/>
    <property type="molecule type" value="Genomic_DNA"/>
</dbReference>
<dbReference type="Pfam" id="PF03280">
    <property type="entry name" value="Lipase_chap"/>
    <property type="match status" value="1"/>
</dbReference>
<accession>A0ABZ0D298</accession>
<dbReference type="Proteomes" id="UP001303946">
    <property type="component" value="Plasmid unnamed2"/>
</dbReference>
<gene>
    <name evidence="14" type="ORF">RXV79_27640</name>
</gene>
<evidence type="ECO:0000256" key="9">
    <source>
        <dbReference type="ARBA" id="ARBA00023136"/>
    </source>
</evidence>
<protein>
    <recommendedName>
        <fullName evidence="11">Lipase helper protein</fullName>
    </recommendedName>
    <alternativeName>
        <fullName evidence="12">Lipase modulator</fullName>
    </alternativeName>
</protein>
<dbReference type="SUPFAM" id="SSF158855">
    <property type="entry name" value="Lipase chaperone-like"/>
    <property type="match status" value="1"/>
</dbReference>
<dbReference type="RefSeq" id="WP_316704654.1">
    <property type="nucleotide sequence ID" value="NZ_CP136338.1"/>
</dbReference>
<comment type="similarity">
    <text evidence="2">Belongs to the lipase chaperone family.</text>
</comment>
<evidence type="ECO:0000256" key="6">
    <source>
        <dbReference type="ARBA" id="ARBA00022963"/>
    </source>
</evidence>
<evidence type="ECO:0000256" key="10">
    <source>
        <dbReference type="ARBA" id="ARBA00023186"/>
    </source>
</evidence>
<evidence type="ECO:0000256" key="3">
    <source>
        <dbReference type="ARBA" id="ARBA00022475"/>
    </source>
</evidence>
<evidence type="ECO:0000313" key="14">
    <source>
        <dbReference type="EMBL" id="WOB11365.1"/>
    </source>
</evidence>
<keyword evidence="3" id="KW-1003">Cell membrane</keyword>
<reference evidence="14 15" key="1">
    <citation type="submission" date="2023-10" db="EMBL/GenBank/DDBJ databases">
        <title>Bacteria for the degradation of biodegradable plastic PBAT(Polybutylene adipate terephthalate).</title>
        <authorList>
            <person name="Weon H.-Y."/>
            <person name="Yeon J."/>
        </authorList>
    </citation>
    <scope>NUCLEOTIDE SEQUENCE [LARGE SCALE GENOMIC DNA]</scope>
    <source>
        <strain evidence="14 15">SBD 7-3</strain>
        <plasmid evidence="14 15">unnamed2</plasmid>
    </source>
</reference>
<evidence type="ECO:0000256" key="13">
    <source>
        <dbReference type="SAM" id="MobiDB-lite"/>
    </source>
</evidence>
<evidence type="ECO:0000313" key="15">
    <source>
        <dbReference type="Proteomes" id="UP001303946"/>
    </source>
</evidence>
<keyword evidence="15" id="KW-1185">Reference proteome</keyword>
<evidence type="ECO:0000256" key="11">
    <source>
        <dbReference type="ARBA" id="ARBA00030948"/>
    </source>
</evidence>
<comment type="subcellular location">
    <subcellularLocation>
        <location evidence="1">Cell inner membrane</location>
        <topology evidence="1">Single-pass membrane protein</topology>
        <orientation evidence="1">Periplasmic side</orientation>
    </subcellularLocation>
</comment>
<sequence>MAAFSTPFWMATAGIVAVAAGTAYLARADAGGRLDSSAQALALHEGARYMRPDAPIADDDFTPKAPTDSGTGAAREGQPFTIDTLGRLVVTHKTLAVLDSWLPAAGQALAPSEARLHANLPPLAAERAWRLLRSHAAYRAAERELLQQLKAAGPIQPRELLDRSMALRRRHFDSVSVQELFAVPEARALYASEVAQILADPRLSEAQQAQRLMALRMSLPPEVAAQEFGGSEFSFALEKQVARMREQGESDAEVLYLRKQFVDVEGARSVIEIEREQAEVQKQAWELRHPGFVRERNALLAAEIEVVDKQQRLEALLRQHFRPDEIGAARLHSGL</sequence>
<keyword evidence="10" id="KW-0143">Chaperone</keyword>
<feature type="region of interest" description="Disordered" evidence="13">
    <location>
        <begin position="54"/>
        <end position="77"/>
    </location>
</feature>
<evidence type="ECO:0000256" key="4">
    <source>
        <dbReference type="ARBA" id="ARBA00022519"/>
    </source>
</evidence>
<geneLocation type="plasmid" evidence="14 15">
    <name>unnamed2</name>
</geneLocation>
<keyword evidence="4" id="KW-0997">Cell inner membrane</keyword>
<keyword evidence="7" id="KW-1133">Transmembrane helix</keyword>
<proteinExistence type="inferred from homology"/>
<evidence type="ECO:0000256" key="1">
    <source>
        <dbReference type="ARBA" id="ARBA00004383"/>
    </source>
</evidence>
<evidence type="ECO:0000256" key="5">
    <source>
        <dbReference type="ARBA" id="ARBA00022692"/>
    </source>
</evidence>
<keyword evidence="8" id="KW-0443">Lipid metabolism</keyword>
<keyword evidence="14" id="KW-0614">Plasmid</keyword>
<evidence type="ECO:0000256" key="2">
    <source>
        <dbReference type="ARBA" id="ARBA00010358"/>
    </source>
</evidence>